<dbReference type="InterPro" id="IPR037185">
    <property type="entry name" value="EmrE-like"/>
</dbReference>
<dbReference type="PANTHER" id="PTHR22911">
    <property type="entry name" value="ACYL-MALONYL CONDENSING ENZYME-RELATED"/>
    <property type="match status" value="1"/>
</dbReference>
<protein>
    <submittedName>
        <fullName evidence="3">S-adenosylmethionine uptake transporter</fullName>
    </submittedName>
</protein>
<feature type="transmembrane region" description="Helical" evidence="1">
    <location>
        <begin position="7"/>
        <end position="25"/>
    </location>
</feature>
<feature type="transmembrane region" description="Helical" evidence="1">
    <location>
        <begin position="237"/>
        <end position="257"/>
    </location>
</feature>
<feature type="transmembrane region" description="Helical" evidence="1">
    <location>
        <begin position="125"/>
        <end position="142"/>
    </location>
</feature>
<accession>A0ABU0J1G9</accession>
<keyword evidence="4" id="KW-1185">Reference proteome</keyword>
<evidence type="ECO:0000313" key="4">
    <source>
        <dbReference type="Proteomes" id="UP001242480"/>
    </source>
</evidence>
<dbReference type="SUPFAM" id="SSF103481">
    <property type="entry name" value="Multidrug resistance efflux transporter EmrE"/>
    <property type="match status" value="2"/>
</dbReference>
<feature type="domain" description="EamA" evidence="2">
    <location>
        <begin position="153"/>
        <end position="280"/>
    </location>
</feature>
<feature type="transmembrane region" description="Helical" evidence="1">
    <location>
        <begin position="181"/>
        <end position="203"/>
    </location>
</feature>
<feature type="transmembrane region" description="Helical" evidence="1">
    <location>
        <begin position="209"/>
        <end position="230"/>
    </location>
</feature>
<dbReference type="EMBL" id="JAUSVX010000001">
    <property type="protein sequence ID" value="MDQ0468097.1"/>
    <property type="molecule type" value="Genomic_DNA"/>
</dbReference>
<gene>
    <name evidence="3" type="ORF">QO011_001092</name>
</gene>
<organism evidence="3 4">
    <name type="scientific">Labrys wisconsinensis</name>
    <dbReference type="NCBI Taxonomy" id="425677"/>
    <lineage>
        <taxon>Bacteria</taxon>
        <taxon>Pseudomonadati</taxon>
        <taxon>Pseudomonadota</taxon>
        <taxon>Alphaproteobacteria</taxon>
        <taxon>Hyphomicrobiales</taxon>
        <taxon>Xanthobacteraceae</taxon>
        <taxon>Labrys</taxon>
    </lineage>
</organism>
<feature type="transmembrane region" description="Helical" evidence="1">
    <location>
        <begin position="263"/>
        <end position="281"/>
    </location>
</feature>
<keyword evidence="1" id="KW-1133">Transmembrane helix</keyword>
<dbReference type="PANTHER" id="PTHR22911:SF135">
    <property type="entry name" value="BLR4310 PROTEIN"/>
    <property type="match status" value="1"/>
</dbReference>
<reference evidence="3 4" key="1">
    <citation type="submission" date="2023-07" db="EMBL/GenBank/DDBJ databases">
        <title>Genomic Encyclopedia of Type Strains, Phase IV (KMG-IV): sequencing the most valuable type-strain genomes for metagenomic binning, comparative biology and taxonomic classification.</title>
        <authorList>
            <person name="Goeker M."/>
        </authorList>
    </citation>
    <scope>NUCLEOTIDE SEQUENCE [LARGE SCALE GENOMIC DNA]</scope>
    <source>
        <strain evidence="3 4">DSM 19619</strain>
    </source>
</reference>
<feature type="domain" description="EamA" evidence="2">
    <location>
        <begin position="11"/>
        <end position="141"/>
    </location>
</feature>
<evidence type="ECO:0000259" key="2">
    <source>
        <dbReference type="Pfam" id="PF00892"/>
    </source>
</evidence>
<feature type="transmembrane region" description="Helical" evidence="1">
    <location>
        <begin position="37"/>
        <end position="59"/>
    </location>
</feature>
<feature type="transmembrane region" description="Helical" evidence="1">
    <location>
        <begin position="148"/>
        <end position="169"/>
    </location>
</feature>
<feature type="transmembrane region" description="Helical" evidence="1">
    <location>
        <begin position="97"/>
        <end position="118"/>
    </location>
</feature>
<dbReference type="Proteomes" id="UP001242480">
    <property type="component" value="Unassembled WGS sequence"/>
</dbReference>
<dbReference type="RefSeq" id="WP_307268691.1">
    <property type="nucleotide sequence ID" value="NZ_JAUSVX010000001.1"/>
</dbReference>
<evidence type="ECO:0000256" key="1">
    <source>
        <dbReference type="SAM" id="Phobius"/>
    </source>
</evidence>
<dbReference type="Pfam" id="PF00892">
    <property type="entry name" value="EamA"/>
    <property type="match status" value="2"/>
</dbReference>
<proteinExistence type="predicted"/>
<evidence type="ECO:0000313" key="3">
    <source>
        <dbReference type="EMBL" id="MDQ0468097.1"/>
    </source>
</evidence>
<sequence>MPFSRLSAASAGIAFYLTGVFFFAVNDALGKWLMADYSVGQLLLLRSTGAVVVLVVLGWRERAGIFHADQIGLNLLRVACMAGDTFAFYYATKALPLADVMTFYMAAPLIVTALSGPLLGEQVGAARWGAVLVGFGGVLVALHPTSAAFSPSALIALFGAVMFAFGVTITRQLRATHWLPLVSWQFAGAGLVGAATSPFAWVHPSLFDLGLMFLVGIVAMLCFTCITRALALAPASLLAPFQYSALVWAVILGFLVWGDIPTPAIAIGNAIIIGSGLFVFYSEQGRARAAALPADAK</sequence>
<keyword evidence="1" id="KW-0812">Transmembrane</keyword>
<feature type="transmembrane region" description="Helical" evidence="1">
    <location>
        <begin position="71"/>
        <end position="91"/>
    </location>
</feature>
<keyword evidence="1" id="KW-0472">Membrane</keyword>
<name>A0ABU0J1G9_9HYPH</name>
<dbReference type="InterPro" id="IPR000620">
    <property type="entry name" value="EamA_dom"/>
</dbReference>
<comment type="caution">
    <text evidence="3">The sequence shown here is derived from an EMBL/GenBank/DDBJ whole genome shotgun (WGS) entry which is preliminary data.</text>
</comment>